<gene>
    <name evidence="1" type="ORF">FSP39_015805</name>
</gene>
<dbReference type="Proteomes" id="UP001186944">
    <property type="component" value="Unassembled WGS sequence"/>
</dbReference>
<dbReference type="InterPro" id="IPR011042">
    <property type="entry name" value="6-blade_b-propeller_TolB-like"/>
</dbReference>
<keyword evidence="2" id="KW-1185">Reference proteome</keyword>
<evidence type="ECO:0000313" key="2">
    <source>
        <dbReference type="Proteomes" id="UP001186944"/>
    </source>
</evidence>
<evidence type="ECO:0008006" key="3">
    <source>
        <dbReference type="Google" id="ProtNLM"/>
    </source>
</evidence>
<comment type="caution">
    <text evidence="1">The sequence shown here is derived from an EMBL/GenBank/DDBJ whole genome shotgun (WGS) entry which is preliminary data.</text>
</comment>
<evidence type="ECO:0000313" key="1">
    <source>
        <dbReference type="EMBL" id="KAK3108789.1"/>
    </source>
</evidence>
<protein>
    <recommendedName>
        <fullName evidence="3">SMP-30/Gluconolactonase/LRE-like region domain-containing protein</fullName>
    </recommendedName>
</protein>
<reference evidence="1" key="1">
    <citation type="submission" date="2019-08" db="EMBL/GenBank/DDBJ databases">
        <title>The improved chromosome-level genome for the pearl oyster Pinctada fucata martensii using PacBio sequencing and Hi-C.</title>
        <authorList>
            <person name="Zheng Z."/>
        </authorList>
    </citation>
    <scope>NUCLEOTIDE SEQUENCE</scope>
    <source>
        <strain evidence="1">ZZ-2019</strain>
        <tissue evidence="1">Adductor muscle</tissue>
    </source>
</reference>
<name>A0AA89C4M4_PINIB</name>
<accession>A0AA89C4M4</accession>
<sequence length="138" mass="15576">MITTKEAFGKKFEFGMDIHMDSDTNNIYVPCENENGVLCMTIEGQALWFTPLSGLPCGITEIQGTLCVAECFNGCLHAITKEGEFLRRLLDKEDMRGKPDYVCYGQDGKLYVTCSYYLYDVKQDICFVYTISGDISIN</sequence>
<dbReference type="SUPFAM" id="SSF63829">
    <property type="entry name" value="Calcium-dependent phosphotriesterase"/>
    <property type="match status" value="1"/>
</dbReference>
<dbReference type="AlphaFoldDB" id="A0AA89C4M4"/>
<proteinExistence type="predicted"/>
<dbReference type="Gene3D" id="2.120.10.30">
    <property type="entry name" value="TolB, C-terminal domain"/>
    <property type="match status" value="1"/>
</dbReference>
<organism evidence="1 2">
    <name type="scientific">Pinctada imbricata</name>
    <name type="common">Atlantic pearl-oyster</name>
    <name type="synonym">Pinctada martensii</name>
    <dbReference type="NCBI Taxonomy" id="66713"/>
    <lineage>
        <taxon>Eukaryota</taxon>
        <taxon>Metazoa</taxon>
        <taxon>Spiralia</taxon>
        <taxon>Lophotrochozoa</taxon>
        <taxon>Mollusca</taxon>
        <taxon>Bivalvia</taxon>
        <taxon>Autobranchia</taxon>
        <taxon>Pteriomorphia</taxon>
        <taxon>Pterioida</taxon>
        <taxon>Pterioidea</taxon>
        <taxon>Pteriidae</taxon>
        <taxon>Pinctada</taxon>
    </lineage>
</organism>
<dbReference type="EMBL" id="VSWD01000001">
    <property type="protein sequence ID" value="KAK3108789.1"/>
    <property type="molecule type" value="Genomic_DNA"/>
</dbReference>